<dbReference type="InterPro" id="IPR040198">
    <property type="entry name" value="Fido_containing"/>
</dbReference>
<protein>
    <recommendedName>
        <fullName evidence="3">Fido domain-containing protein</fullName>
    </recommendedName>
</protein>
<dbReference type="PANTHER" id="PTHR13504">
    <property type="entry name" value="FIDO DOMAIN-CONTAINING PROTEIN DDB_G0283145"/>
    <property type="match status" value="1"/>
</dbReference>
<dbReference type="SUPFAM" id="SSF46785">
    <property type="entry name" value="Winged helix' DNA-binding domain"/>
    <property type="match status" value="1"/>
</dbReference>
<comment type="caution">
    <text evidence="4">The sequence shown here is derived from an EMBL/GenBank/DDBJ whole genome shotgun (WGS) entry which is preliminary data.</text>
</comment>
<evidence type="ECO:0000313" key="4">
    <source>
        <dbReference type="EMBL" id="PIP61404.1"/>
    </source>
</evidence>
<name>A0A2H0BUX6_9BACT</name>
<dbReference type="GO" id="GO:0005524">
    <property type="term" value="F:ATP binding"/>
    <property type="evidence" value="ECO:0007669"/>
    <property type="project" value="UniProtKB-KW"/>
</dbReference>
<dbReference type="Gene3D" id="1.10.10.10">
    <property type="entry name" value="Winged helix-like DNA-binding domain superfamily/Winged helix DNA-binding domain"/>
    <property type="match status" value="1"/>
</dbReference>
<sequence>MNDTNLNDRQKQILSILKQKNSITRQELTEKISAKKGVSRITIIRDLNDLINDKLVKAEGKGKNTRYGLFETNSLLNYLDLDGYFIEEDRIIKKKFDVFVFDHLNNLYSPDEIRLWEKSKKVFKEAQEKLDLSIYKRELERFVIELSWKSSQIEGNTYSLIETETLIKQNIKANGHSNEEAVMILNHKEAFETILDKKNSFRKLDFPDIIQLHRVLTKGLITSGIRSQKVRITGTQYEPLSDKHKIEKILRQLIEHVNKIEYPPEKALVLAIMIAYLQPFADGNKRTSRMLSNAVLMAYDFPPLSYRNININEYRSAMIVFYETNNLFNFKRLYVKQLQYVIENYFQL</sequence>
<evidence type="ECO:0000259" key="3">
    <source>
        <dbReference type="PROSITE" id="PS51459"/>
    </source>
</evidence>
<dbReference type="InterPro" id="IPR036390">
    <property type="entry name" value="WH_DNA-bd_sf"/>
</dbReference>
<organism evidence="4 5">
    <name type="scientific">Candidatus Roizmanbacteria bacterium CG22_combo_CG10-13_8_21_14_all_38_20</name>
    <dbReference type="NCBI Taxonomy" id="1974862"/>
    <lineage>
        <taxon>Bacteria</taxon>
        <taxon>Candidatus Roizmaniibacteriota</taxon>
    </lineage>
</organism>
<dbReference type="InterPro" id="IPR036597">
    <property type="entry name" value="Fido-like_dom_sf"/>
</dbReference>
<proteinExistence type="predicted"/>
<feature type="domain" description="Fido" evidence="3">
    <location>
        <begin position="204"/>
        <end position="336"/>
    </location>
</feature>
<dbReference type="Gene3D" id="1.10.3290.10">
    <property type="entry name" value="Fido-like domain"/>
    <property type="match status" value="1"/>
</dbReference>
<dbReference type="AlphaFoldDB" id="A0A2H0BUX6"/>
<dbReference type="PANTHER" id="PTHR13504:SF38">
    <property type="entry name" value="FIDO DOMAIN-CONTAINING PROTEIN"/>
    <property type="match status" value="1"/>
</dbReference>
<evidence type="ECO:0000313" key="5">
    <source>
        <dbReference type="Proteomes" id="UP000231246"/>
    </source>
</evidence>
<keyword evidence="1" id="KW-0067">ATP-binding</keyword>
<dbReference type="PROSITE" id="PS51459">
    <property type="entry name" value="FIDO"/>
    <property type="match status" value="1"/>
</dbReference>
<feature type="binding site" evidence="1">
    <location>
        <begin position="282"/>
        <end position="289"/>
    </location>
    <ligand>
        <name>ATP</name>
        <dbReference type="ChEBI" id="CHEBI:30616"/>
    </ligand>
</feature>
<dbReference type="Proteomes" id="UP000231246">
    <property type="component" value="Unassembled WGS sequence"/>
</dbReference>
<evidence type="ECO:0000256" key="2">
    <source>
        <dbReference type="PIRSR" id="PIRSR640198-3"/>
    </source>
</evidence>
<dbReference type="EMBL" id="PCTA01000027">
    <property type="protein sequence ID" value="PIP61404.1"/>
    <property type="molecule type" value="Genomic_DNA"/>
</dbReference>
<keyword evidence="1" id="KW-0547">Nucleotide-binding</keyword>
<dbReference type="Pfam" id="PF02661">
    <property type="entry name" value="Fic"/>
    <property type="match status" value="1"/>
</dbReference>
<dbReference type="SUPFAM" id="SSF140931">
    <property type="entry name" value="Fic-like"/>
    <property type="match status" value="1"/>
</dbReference>
<gene>
    <name evidence="4" type="ORF">COW99_04365</name>
</gene>
<dbReference type="InterPro" id="IPR003812">
    <property type="entry name" value="Fido"/>
</dbReference>
<evidence type="ECO:0000256" key="1">
    <source>
        <dbReference type="PIRSR" id="PIRSR640198-2"/>
    </source>
</evidence>
<dbReference type="InterPro" id="IPR036388">
    <property type="entry name" value="WH-like_DNA-bd_sf"/>
</dbReference>
<accession>A0A2H0BUX6</accession>
<reference evidence="4 5" key="1">
    <citation type="submission" date="2017-09" db="EMBL/GenBank/DDBJ databases">
        <title>Depth-based differentiation of microbial function through sediment-hosted aquifers and enrichment of novel symbionts in the deep terrestrial subsurface.</title>
        <authorList>
            <person name="Probst A.J."/>
            <person name="Ladd B."/>
            <person name="Jarett J.K."/>
            <person name="Geller-Mcgrath D.E."/>
            <person name="Sieber C.M."/>
            <person name="Emerson J.B."/>
            <person name="Anantharaman K."/>
            <person name="Thomas B.C."/>
            <person name="Malmstrom R."/>
            <person name="Stieglmeier M."/>
            <person name="Klingl A."/>
            <person name="Woyke T."/>
            <person name="Ryan C.M."/>
            <person name="Banfield J.F."/>
        </authorList>
    </citation>
    <scope>NUCLEOTIDE SEQUENCE [LARGE SCALE GENOMIC DNA]</scope>
    <source>
        <strain evidence="4">CG22_combo_CG10-13_8_21_14_all_38_20</strain>
    </source>
</reference>
<feature type="site" description="Important for autoinhibition of adenylyltransferase activity" evidence="2">
    <location>
        <position position="154"/>
    </location>
</feature>